<reference evidence="1" key="1">
    <citation type="submission" date="2020-05" db="EMBL/GenBank/DDBJ databases">
        <title>Large-scale comparative analyses of tick genomes elucidate their genetic diversity and vector capacities.</title>
        <authorList>
            <person name="Jia N."/>
            <person name="Wang J."/>
            <person name="Shi W."/>
            <person name="Du L."/>
            <person name="Sun Y."/>
            <person name="Zhan W."/>
            <person name="Jiang J."/>
            <person name="Wang Q."/>
            <person name="Zhang B."/>
            <person name="Ji P."/>
            <person name="Sakyi L.B."/>
            <person name="Cui X."/>
            <person name="Yuan T."/>
            <person name="Jiang B."/>
            <person name="Yang W."/>
            <person name="Lam T.T.-Y."/>
            <person name="Chang Q."/>
            <person name="Ding S."/>
            <person name="Wang X."/>
            <person name="Zhu J."/>
            <person name="Ruan X."/>
            <person name="Zhao L."/>
            <person name="Wei J."/>
            <person name="Que T."/>
            <person name="Du C."/>
            <person name="Cheng J."/>
            <person name="Dai P."/>
            <person name="Han X."/>
            <person name="Huang E."/>
            <person name="Gao Y."/>
            <person name="Liu J."/>
            <person name="Shao H."/>
            <person name="Ye R."/>
            <person name="Li L."/>
            <person name="Wei W."/>
            <person name="Wang X."/>
            <person name="Wang C."/>
            <person name="Yang T."/>
            <person name="Huo Q."/>
            <person name="Li W."/>
            <person name="Guo W."/>
            <person name="Chen H."/>
            <person name="Zhou L."/>
            <person name="Ni X."/>
            <person name="Tian J."/>
            <person name="Zhou Y."/>
            <person name="Sheng Y."/>
            <person name="Liu T."/>
            <person name="Pan Y."/>
            <person name="Xia L."/>
            <person name="Li J."/>
            <person name="Zhao F."/>
            <person name="Cao W."/>
        </authorList>
    </citation>
    <scope>NUCLEOTIDE SEQUENCE</scope>
    <source>
        <strain evidence="1">Dsil-2018</strain>
    </source>
</reference>
<proteinExistence type="predicted"/>
<name>A0ACB8CZN2_DERSI</name>
<gene>
    <name evidence="1" type="ORF">HPB49_020126</name>
</gene>
<sequence length="172" mass="17540">MDAEIQTRVNLPVVLINREGLFVIIAVLVISILGCAGVLTYSFSNYTKLKRNAEDVRGYIVSRVKAADQLGGDKQAADGASGVTSADDRLATANVMSAPAAASDHVADTGLSTSIGVSEGRSINDTIAVTARQEISAGGLDSRLSDTVQGDDSSNVPAATTATDAVSAANQG</sequence>
<accession>A0ACB8CZN2</accession>
<organism evidence="1 2">
    <name type="scientific">Dermacentor silvarum</name>
    <name type="common">Tick</name>
    <dbReference type="NCBI Taxonomy" id="543639"/>
    <lineage>
        <taxon>Eukaryota</taxon>
        <taxon>Metazoa</taxon>
        <taxon>Ecdysozoa</taxon>
        <taxon>Arthropoda</taxon>
        <taxon>Chelicerata</taxon>
        <taxon>Arachnida</taxon>
        <taxon>Acari</taxon>
        <taxon>Parasitiformes</taxon>
        <taxon>Ixodida</taxon>
        <taxon>Ixodoidea</taxon>
        <taxon>Ixodidae</taxon>
        <taxon>Rhipicephalinae</taxon>
        <taxon>Dermacentor</taxon>
    </lineage>
</organism>
<dbReference type="EMBL" id="CM023473">
    <property type="protein sequence ID" value="KAH7954611.1"/>
    <property type="molecule type" value="Genomic_DNA"/>
</dbReference>
<keyword evidence="2" id="KW-1185">Reference proteome</keyword>
<comment type="caution">
    <text evidence="1">The sequence shown here is derived from an EMBL/GenBank/DDBJ whole genome shotgun (WGS) entry which is preliminary data.</text>
</comment>
<evidence type="ECO:0000313" key="2">
    <source>
        <dbReference type="Proteomes" id="UP000821865"/>
    </source>
</evidence>
<evidence type="ECO:0000313" key="1">
    <source>
        <dbReference type="EMBL" id="KAH7954611.1"/>
    </source>
</evidence>
<dbReference type="Proteomes" id="UP000821865">
    <property type="component" value="Chromosome 4"/>
</dbReference>
<protein>
    <submittedName>
        <fullName evidence="1">Uncharacterized protein</fullName>
    </submittedName>
</protein>